<proteinExistence type="predicted"/>
<feature type="region of interest" description="Disordered" evidence="2">
    <location>
        <begin position="307"/>
        <end position="326"/>
    </location>
</feature>
<sequence>MPSHLLLRRAQRAFAELRIRRQRSLATPLRCSPLSTLQLAAPENVVVPCRSNGAVTLSIYRSRDLTQPTPVLIYLPAGLALPGQSDDYEDASISALLDSSSSTVVRINYRLSERHQFPTPVHDVLTAYDWILHNLVKSSTTGPTNGRTASRLARLGVYGELVGGGLAAMLALTECKLGASRIGAAAINNPVVDWVFPDELAAIIKPEPRPGHDHQDESYEHNSLMDWWAQQEAEEEATPKSPKRVPKVAKSSWKDYAHNPALPTSALLQSREVFFKKKEDYFDRFASPICFFRSPKGELVYPEHEDILASSSPPTSDDDSPSLDPDLSFQEILSEADSHKPRPAPALPTLLRCRAYYRGFPPSHLDLDLPFMHITTGSESPLLDQASEYSGMVKRAVAHQFTSNRHTRDTRDSQEIDQLKAKAQEIADRKVSLKVQDGLGLLTGSSSSERWKNGVEEVGSWMKARIKA</sequence>
<dbReference type="SUPFAM" id="SSF53474">
    <property type="entry name" value="alpha/beta-Hydrolases"/>
    <property type="match status" value="1"/>
</dbReference>
<dbReference type="GO" id="GO:0016787">
    <property type="term" value="F:hydrolase activity"/>
    <property type="evidence" value="ECO:0007669"/>
    <property type="project" value="UniProtKB-KW"/>
</dbReference>
<dbReference type="PANTHER" id="PTHR48081">
    <property type="entry name" value="AB HYDROLASE SUPERFAMILY PROTEIN C4A8.06C"/>
    <property type="match status" value="1"/>
</dbReference>
<dbReference type="Pfam" id="PF07859">
    <property type="entry name" value="Abhydrolase_3"/>
    <property type="match status" value="1"/>
</dbReference>
<organism evidence="4 5">
    <name type="scientific">Lophium mytilinum</name>
    <dbReference type="NCBI Taxonomy" id="390894"/>
    <lineage>
        <taxon>Eukaryota</taxon>
        <taxon>Fungi</taxon>
        <taxon>Dikarya</taxon>
        <taxon>Ascomycota</taxon>
        <taxon>Pezizomycotina</taxon>
        <taxon>Dothideomycetes</taxon>
        <taxon>Pleosporomycetidae</taxon>
        <taxon>Mytilinidiales</taxon>
        <taxon>Mytilinidiaceae</taxon>
        <taxon>Lophium</taxon>
    </lineage>
</organism>
<feature type="domain" description="Alpha/beta hydrolase fold-3" evidence="3">
    <location>
        <begin position="87"/>
        <end position="255"/>
    </location>
</feature>
<dbReference type="OrthoDB" id="5396420at2759"/>
<dbReference type="InterPro" id="IPR013094">
    <property type="entry name" value="AB_hydrolase_3"/>
</dbReference>
<reference evidence="4" key="1">
    <citation type="journal article" date="2020" name="Stud. Mycol.">
        <title>101 Dothideomycetes genomes: a test case for predicting lifestyles and emergence of pathogens.</title>
        <authorList>
            <person name="Haridas S."/>
            <person name="Albert R."/>
            <person name="Binder M."/>
            <person name="Bloem J."/>
            <person name="Labutti K."/>
            <person name="Salamov A."/>
            <person name="Andreopoulos B."/>
            <person name="Baker S."/>
            <person name="Barry K."/>
            <person name="Bills G."/>
            <person name="Bluhm B."/>
            <person name="Cannon C."/>
            <person name="Castanera R."/>
            <person name="Culley D."/>
            <person name="Daum C."/>
            <person name="Ezra D."/>
            <person name="Gonzalez J."/>
            <person name="Henrissat B."/>
            <person name="Kuo A."/>
            <person name="Liang C."/>
            <person name="Lipzen A."/>
            <person name="Lutzoni F."/>
            <person name="Magnuson J."/>
            <person name="Mondo S."/>
            <person name="Nolan M."/>
            <person name="Ohm R."/>
            <person name="Pangilinan J."/>
            <person name="Park H.-J."/>
            <person name="Ramirez L."/>
            <person name="Alfaro M."/>
            <person name="Sun H."/>
            <person name="Tritt A."/>
            <person name="Yoshinaga Y."/>
            <person name="Zwiers L.-H."/>
            <person name="Turgeon B."/>
            <person name="Goodwin S."/>
            <person name="Spatafora J."/>
            <person name="Crous P."/>
            <person name="Grigoriev I."/>
        </authorList>
    </citation>
    <scope>NUCLEOTIDE SEQUENCE</scope>
    <source>
        <strain evidence="4">CBS 269.34</strain>
    </source>
</reference>
<evidence type="ECO:0000256" key="1">
    <source>
        <dbReference type="ARBA" id="ARBA00022801"/>
    </source>
</evidence>
<evidence type="ECO:0000256" key="2">
    <source>
        <dbReference type="SAM" id="MobiDB-lite"/>
    </source>
</evidence>
<name>A0A6A6QQL4_9PEZI</name>
<evidence type="ECO:0000259" key="3">
    <source>
        <dbReference type="Pfam" id="PF07859"/>
    </source>
</evidence>
<dbReference type="Proteomes" id="UP000799750">
    <property type="component" value="Unassembled WGS sequence"/>
</dbReference>
<keyword evidence="5" id="KW-1185">Reference proteome</keyword>
<dbReference type="Gene3D" id="3.40.50.1820">
    <property type="entry name" value="alpha/beta hydrolase"/>
    <property type="match status" value="1"/>
</dbReference>
<dbReference type="AlphaFoldDB" id="A0A6A6QQL4"/>
<keyword evidence="1 4" id="KW-0378">Hydrolase</keyword>
<dbReference type="InterPro" id="IPR050300">
    <property type="entry name" value="GDXG_lipolytic_enzyme"/>
</dbReference>
<dbReference type="EMBL" id="MU004190">
    <property type="protein sequence ID" value="KAF2494695.1"/>
    <property type="molecule type" value="Genomic_DNA"/>
</dbReference>
<evidence type="ECO:0000313" key="4">
    <source>
        <dbReference type="EMBL" id="KAF2494695.1"/>
    </source>
</evidence>
<gene>
    <name evidence="4" type="ORF">BU16DRAFT_562334</name>
</gene>
<evidence type="ECO:0000313" key="5">
    <source>
        <dbReference type="Proteomes" id="UP000799750"/>
    </source>
</evidence>
<protein>
    <submittedName>
        <fullName evidence="4">Alpha/beta-hydrolase</fullName>
    </submittedName>
</protein>
<dbReference type="InterPro" id="IPR029058">
    <property type="entry name" value="AB_hydrolase_fold"/>
</dbReference>
<accession>A0A6A6QQL4</accession>